<accession>A0A5J4PBV5</accession>
<comment type="caution">
    <text evidence="1">The sequence shown here is derived from an EMBL/GenBank/DDBJ whole genome shotgun (WGS) entry which is preliminary data.</text>
</comment>
<name>A0A5J4PBV5_9ZZZZ</name>
<proteinExistence type="predicted"/>
<gene>
    <name evidence="1" type="ORF">EZS27_041391</name>
</gene>
<sequence length="48" mass="5346">NTRVVATGKVLGSISPFCKSIDNEYPIANTLGRREADDGFYLFRNPNK</sequence>
<dbReference type="EMBL" id="SNRY01009523">
    <property type="protein sequence ID" value="KAA6306947.1"/>
    <property type="molecule type" value="Genomic_DNA"/>
</dbReference>
<protein>
    <submittedName>
        <fullName evidence="1">Uncharacterized protein</fullName>
    </submittedName>
</protein>
<evidence type="ECO:0000313" key="1">
    <source>
        <dbReference type="EMBL" id="KAA6306947.1"/>
    </source>
</evidence>
<feature type="non-terminal residue" evidence="1">
    <location>
        <position position="1"/>
    </location>
</feature>
<reference evidence="1" key="1">
    <citation type="submission" date="2019-03" db="EMBL/GenBank/DDBJ databases">
        <title>Single cell metagenomics reveals metabolic interactions within the superorganism composed of flagellate Streblomastix strix and complex community of Bacteroidetes bacteria on its surface.</title>
        <authorList>
            <person name="Treitli S.C."/>
            <person name="Kolisko M."/>
            <person name="Husnik F."/>
            <person name="Keeling P."/>
            <person name="Hampl V."/>
        </authorList>
    </citation>
    <scope>NUCLEOTIDE SEQUENCE</scope>
    <source>
        <strain evidence="1">STM</strain>
    </source>
</reference>
<dbReference type="AlphaFoldDB" id="A0A5J4PBV5"/>
<organism evidence="1">
    <name type="scientific">termite gut metagenome</name>
    <dbReference type="NCBI Taxonomy" id="433724"/>
    <lineage>
        <taxon>unclassified sequences</taxon>
        <taxon>metagenomes</taxon>
        <taxon>organismal metagenomes</taxon>
    </lineage>
</organism>